<proteinExistence type="predicted"/>
<keyword evidence="2" id="KW-1185">Reference proteome</keyword>
<reference evidence="2" key="1">
    <citation type="journal article" date="2019" name="Int. J. Syst. Evol. Microbiol.">
        <title>The Global Catalogue of Microorganisms (GCM) 10K type strain sequencing project: providing services to taxonomists for standard genome sequencing and annotation.</title>
        <authorList>
            <consortium name="The Broad Institute Genomics Platform"/>
            <consortium name="The Broad Institute Genome Sequencing Center for Infectious Disease"/>
            <person name="Wu L."/>
            <person name="Ma J."/>
        </authorList>
    </citation>
    <scope>NUCLEOTIDE SEQUENCE [LARGE SCALE GENOMIC DNA]</scope>
    <source>
        <strain evidence="2">JCM 11136</strain>
    </source>
</reference>
<name>A0ABP4BBR4_9ACTN</name>
<dbReference type="Proteomes" id="UP001501578">
    <property type="component" value="Unassembled WGS sequence"/>
</dbReference>
<evidence type="ECO:0008006" key="3">
    <source>
        <dbReference type="Google" id="ProtNLM"/>
    </source>
</evidence>
<dbReference type="InterPro" id="IPR054632">
    <property type="entry name" value="Aroma_sacti_dom"/>
</dbReference>
<gene>
    <name evidence="1" type="ORF">GCM10009560_63320</name>
</gene>
<evidence type="ECO:0000313" key="2">
    <source>
        <dbReference type="Proteomes" id="UP001501578"/>
    </source>
</evidence>
<comment type="caution">
    <text evidence="1">The sequence shown here is derived from an EMBL/GenBank/DDBJ whole genome shotgun (WGS) entry which is preliminary data.</text>
</comment>
<protein>
    <recommendedName>
        <fullName evidence="3">Asp-tRNA(Asn)/Glu-tRNA(Gln) amidotransferase GatCAB subunit A</fullName>
    </recommendedName>
</protein>
<dbReference type="EMBL" id="BAAAHQ010000040">
    <property type="protein sequence ID" value="GAA0947103.1"/>
    <property type="molecule type" value="Genomic_DNA"/>
</dbReference>
<organism evidence="1 2">
    <name type="scientific">Nonomuraea longicatena</name>
    <dbReference type="NCBI Taxonomy" id="83682"/>
    <lineage>
        <taxon>Bacteria</taxon>
        <taxon>Bacillati</taxon>
        <taxon>Actinomycetota</taxon>
        <taxon>Actinomycetes</taxon>
        <taxon>Streptosporangiales</taxon>
        <taxon>Streptosporangiaceae</taxon>
        <taxon>Nonomuraea</taxon>
    </lineage>
</organism>
<evidence type="ECO:0000313" key="1">
    <source>
        <dbReference type="EMBL" id="GAA0947103.1"/>
    </source>
</evidence>
<sequence>MSFNALDALRAAGIVTGKTSPAAIGVLSELNESEVAFLSSLDTRIKAAMRPEVVAHSEEGSEDTPCLAGFSCGHFGSDNPVES</sequence>
<dbReference type="NCBIfam" id="NF045560">
    <property type="entry name" value="aroma_sacti_dom"/>
    <property type="match status" value="1"/>
</dbReference>
<dbReference type="RefSeq" id="WP_343953821.1">
    <property type="nucleotide sequence ID" value="NZ_BAAAHQ010000040.1"/>
</dbReference>
<accession>A0ABP4BBR4</accession>